<dbReference type="SUPFAM" id="SSF52540">
    <property type="entry name" value="P-loop containing nucleoside triphosphate hydrolases"/>
    <property type="match status" value="1"/>
</dbReference>
<dbReference type="AlphaFoldDB" id="A0A1B1Z0N3"/>
<evidence type="ECO:0000313" key="5">
    <source>
        <dbReference type="Proteomes" id="UP000077412"/>
    </source>
</evidence>
<keyword evidence="5" id="KW-1185">Reference proteome</keyword>
<keyword evidence="2" id="KW-0472">Membrane</keyword>
<dbReference type="InterPro" id="IPR038734">
    <property type="entry name" value="YhaN_AAA"/>
</dbReference>
<feature type="transmembrane region" description="Helical" evidence="2">
    <location>
        <begin position="446"/>
        <end position="466"/>
    </location>
</feature>
<evidence type="ECO:0000259" key="3">
    <source>
        <dbReference type="Pfam" id="PF13514"/>
    </source>
</evidence>
<feature type="domain" description="YhaN AAA" evidence="3">
    <location>
        <begin position="1"/>
        <end position="205"/>
    </location>
</feature>
<gene>
    <name evidence="4" type="ORF">ABE41_003595</name>
</gene>
<dbReference type="Proteomes" id="UP000077412">
    <property type="component" value="Chromosome"/>
</dbReference>
<evidence type="ECO:0000256" key="2">
    <source>
        <dbReference type="SAM" id="Phobius"/>
    </source>
</evidence>
<feature type="coiled-coil region" evidence="1">
    <location>
        <begin position="379"/>
        <end position="423"/>
    </location>
</feature>
<dbReference type="Pfam" id="PF13514">
    <property type="entry name" value="AAA_27"/>
    <property type="match status" value="1"/>
</dbReference>
<dbReference type="RefSeq" id="WP_066286583.1">
    <property type="nucleotide sequence ID" value="NZ_CP016761.1"/>
</dbReference>
<name>A0A1B1Z0N3_9BACL</name>
<dbReference type="STRING" id="255247.ABE41_003595"/>
<dbReference type="KEGG" id="far:ABE41_003595"/>
<reference evidence="4 5" key="1">
    <citation type="submission" date="2016-08" db="EMBL/GenBank/DDBJ databases">
        <title>Complete genome sequence of Fictibacillus arsenicus G25-54, a strain with toxicity to nematodes and a potential arsenic-resistance activity.</title>
        <authorList>
            <person name="Zheng Z."/>
        </authorList>
    </citation>
    <scope>NUCLEOTIDE SEQUENCE [LARGE SCALE GENOMIC DNA]</scope>
    <source>
        <strain evidence="4 5">G25-54</strain>
    </source>
</reference>
<evidence type="ECO:0000313" key="4">
    <source>
        <dbReference type="EMBL" id="ANX11076.1"/>
    </source>
</evidence>
<keyword evidence="1" id="KW-0175">Coiled coil</keyword>
<keyword evidence="2" id="KW-1133">Transmembrane helix</keyword>
<protein>
    <recommendedName>
        <fullName evidence="3">YhaN AAA domain-containing protein</fullName>
    </recommendedName>
</protein>
<dbReference type="Gene3D" id="3.40.50.300">
    <property type="entry name" value="P-loop containing nucleotide triphosphate hydrolases"/>
    <property type="match status" value="2"/>
</dbReference>
<feature type="transmembrane region" description="Helical" evidence="2">
    <location>
        <begin position="472"/>
        <end position="492"/>
    </location>
</feature>
<dbReference type="PANTHER" id="PTHR41259">
    <property type="entry name" value="DOUBLE-STRAND BREAK REPAIR RAD50 ATPASE, PUTATIVE-RELATED"/>
    <property type="match status" value="1"/>
</dbReference>
<feature type="coiled-coil region" evidence="1">
    <location>
        <begin position="579"/>
        <end position="616"/>
    </location>
</feature>
<accession>A0A1B1Z0N3</accession>
<dbReference type="EMBL" id="CP016761">
    <property type="protein sequence ID" value="ANX11076.1"/>
    <property type="molecule type" value="Genomic_DNA"/>
</dbReference>
<feature type="coiled-coil region" evidence="1">
    <location>
        <begin position="185"/>
        <end position="243"/>
    </location>
</feature>
<sequence length="953" mass="110618">MKIVSLHIYHFGALKDCKLTLERSGFQLLFGENEAGKTTLMDFIKCMLFGFPLKNQSKRQYDLKNGIRAGGKMTVDHTQLGRWTIERVAGTKAAGDVTIYDETGQQKDESFLIQLLDGMDQSLFSGAYCFGIDGLQKLDKLTSEELGNFLLSTAISGDRDILEIEQTFEKKQSGLFKKAGKKPVINEKLEQLKVADKSLQKLREKNENYKMIEKQKESLETTIQETSLELDHIQKELRSLKRLFELRPVLEKYKQLNHELKSFKKIQLTFPENGIQRYEQWKKEVSLLNGELQYIEDRLIKIDKDQQMLKSDERMLSYQKEIKQLFNKLPQYEHLQEHLIQLITLIDEWRDEESGLFEAIGETWSQEELKGLSLSLSSLQEQEELLKQYNGVLEKKKRLEDDLEDSRVKLENLEKEEAERKALLLPEEEYARYEQEKNKKNQMTAFPVYTWMLPVISAVVLIWSGWSSENTAVMYAGILLLVLSGVLAFISGKKAVSPQDMKPRTNQLFLEDDENRKLWIQLTAALQHENNVYLQLAKQLDYLEIEEAKVYEKAEQWAEKYRYTGNKEKLMLSGYMNSLMKIKEVMKQKENAIQKLENTKAELARLNHEASKLALHLEIDAAEDFSKLIEVMYTKLENQLKNEAESEHLRKSFSELSERKDSLLKQIQNINDRIAELWNEADADTEEAYYDIGKRTAAYKKVSIERDSLNNQLQSLGFEPQEIETMAEKMTEKYEETVQIFEGLETKEELQKNEHTAATEDRAKLHWELKNLLEDGTYSENLHRYELLKDEWNLLVKKWASLRLAQHALQKVKEDYQKTKLPAVLETSSGYFSKITEGEYQSILFTDANELVVLKGDGTRFYPHELSRGTAEQVYLAIRLAVAANAGPAGFPILMDDIAVNFDQNRTRRTLSLIQEIARDRQVLFFTCHSHLEPLVPNVPFIHWPEGTVLAEK</sequence>
<proteinExistence type="predicted"/>
<organism evidence="4 5">
    <name type="scientific">Fictibacillus arsenicus</name>
    <dbReference type="NCBI Taxonomy" id="255247"/>
    <lineage>
        <taxon>Bacteria</taxon>
        <taxon>Bacillati</taxon>
        <taxon>Bacillota</taxon>
        <taxon>Bacilli</taxon>
        <taxon>Bacillales</taxon>
        <taxon>Fictibacillaceae</taxon>
        <taxon>Fictibacillus</taxon>
    </lineage>
</organism>
<evidence type="ECO:0000256" key="1">
    <source>
        <dbReference type="SAM" id="Coils"/>
    </source>
</evidence>
<keyword evidence="2" id="KW-0812">Transmembrane</keyword>
<dbReference type="InterPro" id="IPR027417">
    <property type="entry name" value="P-loop_NTPase"/>
</dbReference>
<dbReference type="PANTHER" id="PTHR41259:SF1">
    <property type="entry name" value="DOUBLE-STRAND BREAK REPAIR RAD50 ATPASE, PUTATIVE-RELATED"/>
    <property type="match status" value="1"/>
</dbReference>
<dbReference type="OrthoDB" id="9764467at2"/>